<dbReference type="RefSeq" id="XP_022342717.1">
    <property type="nucleotide sequence ID" value="XM_022487009.1"/>
</dbReference>
<dbReference type="PANTHER" id="PTHR24366:SF96">
    <property type="entry name" value="LEUCINE RICH REPEAT CONTAINING 53"/>
    <property type="match status" value="1"/>
</dbReference>
<dbReference type="Proteomes" id="UP000694844">
    <property type="component" value="Chromosome 5"/>
</dbReference>
<dbReference type="PROSITE" id="PS51450">
    <property type="entry name" value="LRR"/>
    <property type="match status" value="2"/>
</dbReference>
<dbReference type="SMART" id="SM00013">
    <property type="entry name" value="LRRNT"/>
    <property type="match status" value="1"/>
</dbReference>
<evidence type="ECO:0000313" key="8">
    <source>
        <dbReference type="RefSeq" id="XP_022342717.1"/>
    </source>
</evidence>
<dbReference type="InterPro" id="IPR032675">
    <property type="entry name" value="LRR_dom_sf"/>
</dbReference>
<dbReference type="Pfam" id="PF13855">
    <property type="entry name" value="LRR_8"/>
    <property type="match status" value="1"/>
</dbReference>
<keyword evidence="2 4" id="KW-0732">Signal</keyword>
<reference evidence="8" key="1">
    <citation type="submission" date="2025-08" db="UniProtKB">
        <authorList>
            <consortium name="RefSeq"/>
        </authorList>
    </citation>
    <scope>IDENTIFICATION</scope>
    <source>
        <tissue evidence="8">Whole sample</tissue>
    </source>
</reference>
<proteinExistence type="predicted"/>
<dbReference type="PANTHER" id="PTHR24366">
    <property type="entry name" value="IG(IMMUNOGLOBULIN) AND LRR(LEUCINE RICH REPEAT) DOMAINS"/>
    <property type="match status" value="1"/>
</dbReference>
<feature type="domain" description="LRRCT" evidence="6">
    <location>
        <begin position="551"/>
        <end position="609"/>
    </location>
</feature>
<dbReference type="GeneID" id="111136268"/>
<evidence type="ECO:0000256" key="1">
    <source>
        <dbReference type="ARBA" id="ARBA00022614"/>
    </source>
</evidence>
<feature type="signal peptide" evidence="4">
    <location>
        <begin position="1"/>
        <end position="29"/>
    </location>
</feature>
<protein>
    <submittedName>
        <fullName evidence="8">Protein toll-like</fullName>
    </submittedName>
</protein>
<dbReference type="AlphaFoldDB" id="A0A8B8ES24"/>
<evidence type="ECO:0000313" key="7">
    <source>
        <dbReference type="Proteomes" id="UP000694844"/>
    </source>
</evidence>
<evidence type="ECO:0000256" key="2">
    <source>
        <dbReference type="ARBA" id="ARBA00022729"/>
    </source>
</evidence>
<dbReference type="InterPro" id="IPR000372">
    <property type="entry name" value="LRRNT"/>
</dbReference>
<dbReference type="InterPro" id="IPR001611">
    <property type="entry name" value="Leu-rich_rpt"/>
</dbReference>
<gene>
    <name evidence="8" type="primary">LOC111136268</name>
</gene>
<dbReference type="Gene3D" id="3.80.10.10">
    <property type="entry name" value="Ribonuclease Inhibitor"/>
    <property type="match status" value="4"/>
</dbReference>
<dbReference type="InterPro" id="IPR003591">
    <property type="entry name" value="Leu-rich_rpt_typical-subtyp"/>
</dbReference>
<evidence type="ECO:0000256" key="4">
    <source>
        <dbReference type="SAM" id="SignalP"/>
    </source>
</evidence>
<organism evidence="7 8">
    <name type="scientific">Crassostrea virginica</name>
    <name type="common">Eastern oyster</name>
    <dbReference type="NCBI Taxonomy" id="6565"/>
    <lineage>
        <taxon>Eukaryota</taxon>
        <taxon>Metazoa</taxon>
        <taxon>Spiralia</taxon>
        <taxon>Lophotrochozoa</taxon>
        <taxon>Mollusca</taxon>
        <taxon>Bivalvia</taxon>
        <taxon>Autobranchia</taxon>
        <taxon>Pteriomorphia</taxon>
        <taxon>Ostreida</taxon>
        <taxon>Ostreoidea</taxon>
        <taxon>Ostreidae</taxon>
        <taxon>Crassostrea</taxon>
    </lineage>
</organism>
<feature type="domain" description="LRRNT" evidence="5">
    <location>
        <begin position="614"/>
        <end position="652"/>
    </location>
</feature>
<evidence type="ECO:0000259" key="6">
    <source>
        <dbReference type="SMART" id="SM00082"/>
    </source>
</evidence>
<dbReference type="SUPFAM" id="SSF52058">
    <property type="entry name" value="L domain-like"/>
    <property type="match status" value="3"/>
</dbReference>
<accession>A0A8B8ES24</accession>
<dbReference type="SMART" id="SM00369">
    <property type="entry name" value="LRR_TYP"/>
    <property type="match status" value="4"/>
</dbReference>
<feature type="chain" id="PRO_5034956233" evidence="4">
    <location>
        <begin position="30"/>
        <end position="700"/>
    </location>
</feature>
<keyword evidence="1" id="KW-0433">Leucine-rich repeat</keyword>
<keyword evidence="3" id="KW-0677">Repeat</keyword>
<sequence>MERKLNITMFQCLQNICLLVAVIFSVTEANIIGHCGIPKCLYRQRQTESSASRMMKTNDQPLMSKITGLSLMPPASNECYFNTADVVDSYTFDGNEVIAVLVLRCAKNYVIHLVPDTRPMIQNVRLQIQVENCFLTTDSLNTLSRSISISQVSFVGTYPLQKYAYCDGSTLVNSDCSYLNSTTAIAIVLPEQNNQINIFDLFQCKIAFPTVKELILRSWDLNQNLSFLEQKFPNVQDLQISNSFLKTSPDFPWNNDRLRLDHNMSETELYDSASRYHINIEANMHKRVLNLNANDIQTLVGFRFAGFLDMMKLSGNGLMSFSSFTFTGLRGLQHLDLSENYLTNIPIDSFRSLTALRHINLHANLLSVVSDDMFYYNTELVYLDLSNNSITMIGPKAFSRLHHLEELRLEYNRIATVTYSMLPSSSVSFKSLVLDGNPLKEFPDAVLYFKTLYDVSLRYTKIDFHNFTQMLLDLNFSLLTDGNAQNLFTTEKDLLSATPRKLKRIDLTGSEVDNLHLNYFGTGMSAILNARTLRIKLMILLKYFQIIFNDNPINCDCRINHLTRFIRNRLEDGFLRGNEYFFNDWKCASPAEFKYKPILQVPETDTYCEVNIPKCPSACTCYERAVSGITIVDCRNAGLTYLPRELPDGIIDLWFQNNNIASITQETYLPRTRQLLLAGNKHLQIDPVILRGLNILKLST</sequence>
<dbReference type="InterPro" id="IPR000483">
    <property type="entry name" value="Cys-rich_flank_reg_C"/>
</dbReference>
<dbReference type="Pfam" id="PF00560">
    <property type="entry name" value="LRR_1"/>
    <property type="match status" value="1"/>
</dbReference>
<evidence type="ECO:0000256" key="3">
    <source>
        <dbReference type="ARBA" id="ARBA00022737"/>
    </source>
</evidence>
<name>A0A8B8ES24_CRAVI</name>
<keyword evidence="7" id="KW-1185">Reference proteome</keyword>
<dbReference type="OrthoDB" id="6129087at2759"/>
<dbReference type="KEGG" id="cvn:111136268"/>
<dbReference type="SMART" id="SM00082">
    <property type="entry name" value="LRRCT"/>
    <property type="match status" value="1"/>
</dbReference>
<evidence type="ECO:0000259" key="5">
    <source>
        <dbReference type="SMART" id="SM00013"/>
    </source>
</evidence>